<reference evidence="2" key="2">
    <citation type="submission" date="2020-09" db="EMBL/GenBank/DDBJ databases">
        <authorList>
            <person name="Sun Q."/>
            <person name="Zhou Y."/>
        </authorList>
    </citation>
    <scope>NUCLEOTIDE SEQUENCE</scope>
    <source>
        <strain evidence="2">CGMCC 1.12754</strain>
    </source>
</reference>
<dbReference type="GO" id="GO:0031160">
    <property type="term" value="C:spore wall"/>
    <property type="evidence" value="ECO:0007669"/>
    <property type="project" value="InterPro"/>
</dbReference>
<accession>A0A917HDM7</accession>
<proteinExistence type="predicted"/>
<evidence type="ECO:0000313" key="2">
    <source>
        <dbReference type="EMBL" id="GGG75596.1"/>
    </source>
</evidence>
<reference evidence="2" key="1">
    <citation type="journal article" date="2014" name="Int. J. Syst. Evol. Microbiol.">
        <title>Complete genome sequence of Corynebacterium casei LMG S-19264T (=DSM 44701T), isolated from a smear-ripened cheese.</title>
        <authorList>
            <consortium name="US DOE Joint Genome Institute (JGI-PGF)"/>
            <person name="Walter F."/>
            <person name="Albersmeier A."/>
            <person name="Kalinowski J."/>
            <person name="Ruckert C."/>
        </authorList>
    </citation>
    <scope>NUCLEOTIDE SEQUENCE</scope>
    <source>
        <strain evidence="2">CGMCC 1.12754</strain>
    </source>
</reference>
<protein>
    <submittedName>
        <fullName evidence="2">Spore coat protein X</fullName>
    </submittedName>
</protein>
<dbReference type="Pfam" id="PF07552">
    <property type="entry name" value="Coat_X"/>
    <property type="match status" value="2"/>
</dbReference>
<dbReference type="GO" id="GO:0030435">
    <property type="term" value="P:sporulation resulting in formation of a cellular spore"/>
    <property type="evidence" value="ECO:0007669"/>
    <property type="project" value="InterPro"/>
</dbReference>
<gene>
    <name evidence="2" type="ORF">GCM10011398_20560</name>
</gene>
<feature type="domain" description="Spore coat protein X/V" evidence="1">
    <location>
        <begin position="108"/>
        <end position="164"/>
    </location>
</feature>
<feature type="domain" description="Spore coat protein X/V" evidence="1">
    <location>
        <begin position="45"/>
        <end position="100"/>
    </location>
</feature>
<sequence length="165" mass="17875">MPKPKPGQSRTVVVERQCKPNKPDNCPKEWCALDGACNHPMDPTVEQGANSKLSNVQHSFESIVVKDSCDVEVSSNDTQAAVNVQVALQVAIALVISISIADSNTANEITQELNAKLQTSQVNSQQVYIQNSRGVNITTTDTDIAVNIQLLLQVLIALVLRLDIL</sequence>
<evidence type="ECO:0000259" key="1">
    <source>
        <dbReference type="Pfam" id="PF07552"/>
    </source>
</evidence>
<keyword evidence="2" id="KW-0946">Virion</keyword>
<dbReference type="RefSeq" id="WP_229683125.1">
    <property type="nucleotide sequence ID" value="NZ_BMFR01000007.1"/>
</dbReference>
<dbReference type="EMBL" id="BMFR01000007">
    <property type="protein sequence ID" value="GGG75596.1"/>
    <property type="molecule type" value="Genomic_DNA"/>
</dbReference>
<organism evidence="2 3">
    <name type="scientific">Virgibacillus oceani</name>
    <dbReference type="NCBI Taxonomy" id="1479511"/>
    <lineage>
        <taxon>Bacteria</taxon>
        <taxon>Bacillati</taxon>
        <taxon>Bacillota</taxon>
        <taxon>Bacilli</taxon>
        <taxon>Bacillales</taxon>
        <taxon>Bacillaceae</taxon>
        <taxon>Virgibacillus</taxon>
    </lineage>
</organism>
<keyword evidence="3" id="KW-1185">Reference proteome</keyword>
<keyword evidence="2" id="KW-0167">Capsid protein</keyword>
<dbReference type="Proteomes" id="UP000622860">
    <property type="component" value="Unassembled WGS sequence"/>
</dbReference>
<evidence type="ECO:0000313" key="3">
    <source>
        <dbReference type="Proteomes" id="UP000622860"/>
    </source>
</evidence>
<dbReference type="InterPro" id="IPR011428">
    <property type="entry name" value="Spore_coat_X/V"/>
</dbReference>
<dbReference type="AlphaFoldDB" id="A0A917HDM7"/>
<name>A0A917HDM7_9BACI</name>
<comment type="caution">
    <text evidence="2">The sequence shown here is derived from an EMBL/GenBank/DDBJ whole genome shotgun (WGS) entry which is preliminary data.</text>
</comment>